<keyword evidence="3" id="KW-0788">Thiol protease</keyword>
<dbReference type="PROSITE" id="PS50093">
    <property type="entry name" value="PKD"/>
    <property type="match status" value="1"/>
</dbReference>
<dbReference type="InterPro" id="IPR000601">
    <property type="entry name" value="PKD_dom"/>
</dbReference>
<dbReference type="EMBL" id="JBHSGO010000217">
    <property type="protein sequence ID" value="MFC4666869.1"/>
    <property type="molecule type" value="Genomic_DNA"/>
</dbReference>
<proteinExistence type="inferred from homology"/>
<comment type="similarity">
    <text evidence="1">Belongs to the peptidase C25 family.</text>
</comment>
<dbReference type="InterPro" id="IPR013783">
    <property type="entry name" value="Ig-like_fold"/>
</dbReference>
<dbReference type="Pfam" id="PF13585">
    <property type="entry name" value="CHU_C"/>
    <property type="match status" value="1"/>
</dbReference>
<keyword evidence="4" id="KW-0732">Signal</keyword>
<evidence type="ECO:0000256" key="4">
    <source>
        <dbReference type="SAM" id="SignalP"/>
    </source>
</evidence>
<dbReference type="Pfam" id="PF00801">
    <property type="entry name" value="PKD"/>
    <property type="match status" value="1"/>
</dbReference>
<reference evidence="7" key="1">
    <citation type="journal article" date="2019" name="Int. J. Syst. Evol. Microbiol.">
        <title>The Global Catalogue of Microorganisms (GCM) 10K type strain sequencing project: providing services to taxonomists for standard genome sequencing and annotation.</title>
        <authorList>
            <consortium name="The Broad Institute Genomics Platform"/>
            <consortium name="The Broad Institute Genome Sequencing Center for Infectious Disease"/>
            <person name="Wu L."/>
            <person name="Ma J."/>
        </authorList>
    </citation>
    <scope>NUCLEOTIDE SEQUENCE [LARGE SCALE GENOMIC DNA]</scope>
    <source>
        <strain evidence="7">CGMCC 4.7357</strain>
    </source>
</reference>
<keyword evidence="2" id="KW-0645">Protease</keyword>
<evidence type="ECO:0000259" key="5">
    <source>
        <dbReference type="PROSITE" id="PS50093"/>
    </source>
</evidence>
<organism evidence="6 7">
    <name type="scientific">Falsiporphyromonas endometrii</name>
    <dbReference type="NCBI Taxonomy" id="1387297"/>
    <lineage>
        <taxon>Bacteria</taxon>
        <taxon>Pseudomonadati</taxon>
        <taxon>Bacteroidota</taxon>
        <taxon>Bacteroidia</taxon>
        <taxon>Bacteroidales</taxon>
        <taxon>Porphyromonadaceae</taxon>
        <taxon>Falsiporphyromonas</taxon>
    </lineage>
</organism>
<dbReference type="Proteomes" id="UP001596020">
    <property type="component" value="Unassembled WGS sequence"/>
</dbReference>
<comment type="caution">
    <text evidence="6">The sequence shown here is derived from an EMBL/GenBank/DDBJ whole genome shotgun (WGS) entry which is preliminary data.</text>
</comment>
<accession>A0ABV9KA30</accession>
<dbReference type="CDD" id="cd00146">
    <property type="entry name" value="PKD"/>
    <property type="match status" value="1"/>
</dbReference>
<evidence type="ECO:0000256" key="1">
    <source>
        <dbReference type="ARBA" id="ARBA00006067"/>
    </source>
</evidence>
<name>A0ABV9KA30_9PORP</name>
<feature type="chain" id="PRO_5045417154" evidence="4">
    <location>
        <begin position="31"/>
        <end position="469"/>
    </location>
</feature>
<feature type="domain" description="PKD" evidence="5">
    <location>
        <begin position="298"/>
        <end position="348"/>
    </location>
</feature>
<dbReference type="SUPFAM" id="SSF49299">
    <property type="entry name" value="PKD domain"/>
    <property type="match status" value="1"/>
</dbReference>
<feature type="signal peptide" evidence="4">
    <location>
        <begin position="1"/>
        <end position="30"/>
    </location>
</feature>
<evidence type="ECO:0000313" key="6">
    <source>
        <dbReference type="EMBL" id="MFC4666869.1"/>
    </source>
</evidence>
<evidence type="ECO:0000313" key="7">
    <source>
        <dbReference type="Proteomes" id="UP001596020"/>
    </source>
</evidence>
<sequence length="469" mass="52606">MYKTLAHTHYLIKAFLLLALGIAAISPFQAQVSSNNAGTYIVEHDRMGQIDIVLVSQMSGSDISIKGGKDRELWFYTKSKDQATKLQVLSEADGNFHLLSPQEGGYLVKYAGNIEAAYWLTDYSKYSIPTSISATDSEGNICSLVSLVWDKDIESINYCTPAGLNKSIKRKIIFTYPSLEWNEDLKRFDNKEMEEQKEVSGNQVTLTQSLLDASYTLHTDLYGEKLGLKYSPTTSNPYPSRRLEVHAYMVVHSDNAPQPKIKSMRAKTEPDSDDNQQEIDFGDVSAPLEVDFIAIGNDPVAAIYTWTIFPSNNPEEILVKYSGANFTHTFREAGKYTITLEVSNRDGSCSDYPFEDHVVIKESFIDIPNAFSPNASPGINDIFKVKYKSLVKFEAYIYDRYGNQLFHWDDPASGWDGKYKGKYVSPGVYFYLIKAKGADGIDYLKKGDINIVGYDGNDTSQESNPPTQQ</sequence>
<dbReference type="RefSeq" id="WP_380080359.1">
    <property type="nucleotide sequence ID" value="NZ_JBHSGO010000217.1"/>
</dbReference>
<protein>
    <submittedName>
        <fullName evidence="6">Gliding motility-associated C-terminal domain-containing protein</fullName>
    </submittedName>
</protein>
<dbReference type="InterPro" id="IPR026341">
    <property type="entry name" value="T9SS_type_B"/>
</dbReference>
<dbReference type="Gene3D" id="2.60.40.10">
    <property type="entry name" value="Immunoglobulins"/>
    <property type="match status" value="1"/>
</dbReference>
<dbReference type="InterPro" id="IPR035986">
    <property type="entry name" value="PKD_dom_sf"/>
</dbReference>
<keyword evidence="7" id="KW-1185">Reference proteome</keyword>
<keyword evidence="3" id="KW-0378">Hydrolase</keyword>
<dbReference type="NCBIfam" id="TIGR04131">
    <property type="entry name" value="Bac_Flav_CTERM"/>
    <property type="match status" value="1"/>
</dbReference>
<evidence type="ECO:0000256" key="3">
    <source>
        <dbReference type="ARBA" id="ARBA00022807"/>
    </source>
</evidence>
<gene>
    <name evidence="6" type="ORF">ACFO3G_09715</name>
</gene>
<evidence type="ECO:0000256" key="2">
    <source>
        <dbReference type="ARBA" id="ARBA00022670"/>
    </source>
</evidence>